<dbReference type="Proteomes" id="UP000001593">
    <property type="component" value="Unassembled WGS sequence"/>
</dbReference>
<dbReference type="Gene3D" id="2.70.170.10">
    <property type="entry name" value="Neurotransmitter-gated ion-channel ligand-binding domain"/>
    <property type="match status" value="1"/>
</dbReference>
<dbReference type="GO" id="GO:0045211">
    <property type="term" value="C:postsynaptic membrane"/>
    <property type="evidence" value="ECO:0007669"/>
    <property type="project" value="InterPro"/>
</dbReference>
<feature type="domain" description="Neurotransmitter-gated ion-channel transmembrane" evidence="16">
    <location>
        <begin position="212"/>
        <end position="287"/>
    </location>
</feature>
<evidence type="ECO:0000256" key="10">
    <source>
        <dbReference type="ARBA" id="ARBA00023180"/>
    </source>
</evidence>
<keyword evidence="11" id="KW-1071">Ligand-gated ion channel</keyword>
<feature type="transmembrane region" description="Helical" evidence="14">
    <location>
        <begin position="265"/>
        <end position="287"/>
    </location>
</feature>
<dbReference type="GO" id="GO:0005886">
    <property type="term" value="C:plasma membrane"/>
    <property type="evidence" value="ECO:0000318"/>
    <property type="project" value="GO_Central"/>
</dbReference>
<evidence type="ECO:0000313" key="17">
    <source>
        <dbReference type="EMBL" id="EDO32052.1"/>
    </source>
</evidence>
<keyword evidence="4 14" id="KW-1133">Transmembrane helix</keyword>
<feature type="non-terminal residue" evidence="17">
    <location>
        <position position="1"/>
    </location>
</feature>
<evidence type="ECO:0000256" key="2">
    <source>
        <dbReference type="ARBA" id="ARBA00022475"/>
    </source>
</evidence>
<dbReference type="EMBL" id="DS469853">
    <property type="protein sequence ID" value="EDO32052.1"/>
    <property type="molecule type" value="Genomic_DNA"/>
</dbReference>
<keyword evidence="1 14" id="KW-0813">Transport</keyword>
<dbReference type="OMA" id="DIMATSE"/>
<keyword evidence="5" id="KW-0770">Synapse</keyword>
<dbReference type="InterPro" id="IPR002394">
    <property type="entry name" value="Nicotinic_acetylcholine_rcpt"/>
</dbReference>
<evidence type="ECO:0000256" key="7">
    <source>
        <dbReference type="ARBA" id="ARBA00023136"/>
    </source>
</evidence>
<evidence type="ECO:0000256" key="1">
    <source>
        <dbReference type="ARBA" id="ARBA00022448"/>
    </source>
</evidence>
<keyword evidence="6 14" id="KW-0406">Ion transport</keyword>
<dbReference type="Pfam" id="PF02932">
    <property type="entry name" value="Neur_chan_memb"/>
    <property type="match status" value="1"/>
</dbReference>
<dbReference type="GO" id="GO:0042391">
    <property type="term" value="P:regulation of membrane potential"/>
    <property type="evidence" value="ECO:0000318"/>
    <property type="project" value="GO_Central"/>
</dbReference>
<feature type="non-terminal residue" evidence="17">
    <location>
        <position position="288"/>
    </location>
</feature>
<dbReference type="PRINTS" id="PR00252">
    <property type="entry name" value="NRIONCHANNEL"/>
</dbReference>
<protein>
    <submittedName>
        <fullName evidence="17">Uncharacterized protein</fullName>
    </submittedName>
</protein>
<keyword evidence="7 14" id="KW-0472">Membrane</keyword>
<dbReference type="eggNOG" id="KOG3646">
    <property type="taxonomic scope" value="Eukaryota"/>
</dbReference>
<dbReference type="InterPro" id="IPR036719">
    <property type="entry name" value="Neuro-gated_channel_TM_sf"/>
</dbReference>
<dbReference type="GO" id="GO:1902495">
    <property type="term" value="C:transmembrane transporter complex"/>
    <property type="evidence" value="ECO:0000318"/>
    <property type="project" value="GO_Central"/>
</dbReference>
<dbReference type="InterPro" id="IPR006029">
    <property type="entry name" value="Neurotrans-gated_channel_TM"/>
</dbReference>
<reference evidence="17 18" key="1">
    <citation type="journal article" date="2007" name="Science">
        <title>Sea anemone genome reveals ancestral eumetazoan gene repertoire and genomic organization.</title>
        <authorList>
            <person name="Putnam N.H."/>
            <person name="Srivastava M."/>
            <person name="Hellsten U."/>
            <person name="Dirks B."/>
            <person name="Chapman J."/>
            <person name="Salamov A."/>
            <person name="Terry A."/>
            <person name="Shapiro H."/>
            <person name="Lindquist E."/>
            <person name="Kapitonov V.V."/>
            <person name="Jurka J."/>
            <person name="Genikhovich G."/>
            <person name="Grigoriev I.V."/>
            <person name="Lucas S.M."/>
            <person name="Steele R.E."/>
            <person name="Finnerty J.R."/>
            <person name="Technau U."/>
            <person name="Martindale M.Q."/>
            <person name="Rokhsar D.S."/>
        </authorList>
    </citation>
    <scope>NUCLEOTIDE SEQUENCE [LARGE SCALE GENOMIC DNA]</scope>
    <source>
        <strain evidence="18">CH2 X CH6</strain>
    </source>
</reference>
<evidence type="ECO:0000259" key="16">
    <source>
        <dbReference type="Pfam" id="PF02932"/>
    </source>
</evidence>
<evidence type="ECO:0000259" key="15">
    <source>
        <dbReference type="Pfam" id="PF02931"/>
    </source>
</evidence>
<dbReference type="GO" id="GO:0045202">
    <property type="term" value="C:synapse"/>
    <property type="evidence" value="ECO:0000318"/>
    <property type="project" value="GO_Central"/>
</dbReference>
<dbReference type="HOGENOM" id="CLU_018074_2_1_1"/>
<dbReference type="FunFam" id="2.70.170.10:FF:000005">
    <property type="entry name" value="Neuronal nicotinic acetylcholine receptor alpha4 subunit"/>
    <property type="match status" value="1"/>
</dbReference>
<organism evidence="17 18">
    <name type="scientific">Nematostella vectensis</name>
    <name type="common">Starlet sea anemone</name>
    <dbReference type="NCBI Taxonomy" id="45351"/>
    <lineage>
        <taxon>Eukaryota</taxon>
        <taxon>Metazoa</taxon>
        <taxon>Cnidaria</taxon>
        <taxon>Anthozoa</taxon>
        <taxon>Hexacorallia</taxon>
        <taxon>Actiniaria</taxon>
        <taxon>Edwardsiidae</taxon>
        <taxon>Nematostella</taxon>
    </lineage>
</organism>
<feature type="transmembrane region" description="Helical" evidence="14">
    <location>
        <begin position="206"/>
        <end position="228"/>
    </location>
</feature>
<evidence type="ECO:0000256" key="13">
    <source>
        <dbReference type="ARBA" id="ARBA00034099"/>
    </source>
</evidence>
<evidence type="ECO:0000256" key="8">
    <source>
        <dbReference type="ARBA" id="ARBA00023157"/>
    </source>
</evidence>
<dbReference type="PRINTS" id="PR00254">
    <property type="entry name" value="NICOTINICR"/>
</dbReference>
<dbReference type="PROSITE" id="PS00236">
    <property type="entry name" value="NEUROTR_ION_CHANNEL"/>
    <property type="match status" value="1"/>
</dbReference>
<evidence type="ECO:0000256" key="5">
    <source>
        <dbReference type="ARBA" id="ARBA00023018"/>
    </source>
</evidence>
<dbReference type="GO" id="GO:0007268">
    <property type="term" value="P:chemical synaptic transmission"/>
    <property type="evidence" value="ECO:0000318"/>
    <property type="project" value="GO_Central"/>
</dbReference>
<dbReference type="SUPFAM" id="SSF90112">
    <property type="entry name" value="Neurotransmitter-gated ion-channel transmembrane pore"/>
    <property type="match status" value="1"/>
</dbReference>
<dbReference type="Pfam" id="PF02931">
    <property type="entry name" value="Neur_chan_LBD"/>
    <property type="match status" value="1"/>
</dbReference>
<dbReference type="InterPro" id="IPR018000">
    <property type="entry name" value="Neurotransmitter_ion_chnl_CS"/>
</dbReference>
<sequence length="288" mass="33097">LFKNYTPEARPVLHVKDPVVVKMGLMLKQIIDVDEKNQILTTNVWIRLYWKDHLLNWNPEDFGGVKSINVEPNNVWKPDILLYNPTDLRVESLYKKIDTKVILSSDGSAAWLSPAIIKTECKVDVRLFPFDVQYCDLKFGSWTHDGLKIDIQLRKTTGVDIDDYSENREWFLKDAPGRRDVKLYNCCPEPYPTVTFTLVIRRRAMFYVYNMVLPTGMIALLSLFSFYLPPNSGERVSFVITVLLSMSVYMIMVTENMPQSADVPLVSKFFMASMIQIAFSLAATCVVI</sequence>
<dbReference type="GO" id="GO:0043005">
    <property type="term" value="C:neuron projection"/>
    <property type="evidence" value="ECO:0000318"/>
    <property type="project" value="GO_Central"/>
</dbReference>
<evidence type="ECO:0000313" key="18">
    <source>
        <dbReference type="Proteomes" id="UP000001593"/>
    </source>
</evidence>
<keyword evidence="9" id="KW-0675">Receptor</keyword>
<comment type="subcellular location">
    <subcellularLocation>
        <location evidence="13">Synaptic cell membrane</location>
        <topology evidence="13">Multi-pass membrane protein</topology>
    </subcellularLocation>
</comment>
<dbReference type="GO" id="GO:1904315">
    <property type="term" value="F:transmitter-gated monoatomic ion channel activity involved in regulation of postsynaptic membrane potential"/>
    <property type="evidence" value="ECO:0000318"/>
    <property type="project" value="GO_Central"/>
</dbReference>
<dbReference type="InterPro" id="IPR036734">
    <property type="entry name" value="Neur_chan_lig-bd_sf"/>
</dbReference>
<dbReference type="GO" id="GO:0005231">
    <property type="term" value="F:excitatory extracellular ligand-gated monoatomic ion channel activity"/>
    <property type="evidence" value="ECO:0000318"/>
    <property type="project" value="GO_Central"/>
</dbReference>
<dbReference type="GO" id="GO:0004888">
    <property type="term" value="F:transmembrane signaling receptor activity"/>
    <property type="evidence" value="ECO:0007669"/>
    <property type="project" value="InterPro"/>
</dbReference>
<dbReference type="InterPro" id="IPR038050">
    <property type="entry name" value="Neuro_actylchol_rec"/>
</dbReference>
<evidence type="ECO:0000256" key="9">
    <source>
        <dbReference type="ARBA" id="ARBA00023170"/>
    </source>
</evidence>
<proteinExistence type="inferred from homology"/>
<keyword evidence="2" id="KW-1003">Cell membrane</keyword>
<dbReference type="InterPro" id="IPR006202">
    <property type="entry name" value="Neur_chan_lig-bd"/>
</dbReference>
<keyword evidence="18" id="KW-1185">Reference proteome</keyword>
<name>A7SW62_NEMVE</name>
<evidence type="ECO:0000256" key="14">
    <source>
        <dbReference type="RuleBase" id="RU000687"/>
    </source>
</evidence>
<comment type="caution">
    <text evidence="14">Lacks conserved residue(s) required for the propagation of feature annotation.</text>
</comment>
<keyword evidence="12 14" id="KW-0407">Ion channel</keyword>
<dbReference type="CDD" id="cd19051">
    <property type="entry name" value="LGIC_TM_cation"/>
    <property type="match status" value="1"/>
</dbReference>
<feature type="domain" description="Neurotransmitter-gated ion-channel ligand-binding" evidence="15">
    <location>
        <begin position="1"/>
        <end position="203"/>
    </location>
</feature>
<dbReference type="CDD" id="cd18997">
    <property type="entry name" value="LGIC_ECD_nAChR"/>
    <property type="match status" value="1"/>
</dbReference>
<dbReference type="InterPro" id="IPR006201">
    <property type="entry name" value="Neur_channel"/>
</dbReference>
<dbReference type="PANTHER" id="PTHR18945">
    <property type="entry name" value="NEUROTRANSMITTER GATED ION CHANNEL"/>
    <property type="match status" value="1"/>
</dbReference>
<comment type="similarity">
    <text evidence="14">Belongs to the ligand-gated ion channel (TC 1.A.9) family.</text>
</comment>
<dbReference type="GO" id="GO:0034220">
    <property type="term" value="P:monoatomic ion transmembrane transport"/>
    <property type="evidence" value="ECO:0000318"/>
    <property type="project" value="GO_Central"/>
</dbReference>
<evidence type="ECO:0000256" key="6">
    <source>
        <dbReference type="ARBA" id="ARBA00023065"/>
    </source>
</evidence>
<evidence type="ECO:0000256" key="12">
    <source>
        <dbReference type="ARBA" id="ARBA00023303"/>
    </source>
</evidence>
<dbReference type="PhylomeDB" id="A7SW62"/>
<dbReference type="SUPFAM" id="SSF63712">
    <property type="entry name" value="Nicotinic receptor ligand binding domain-like"/>
    <property type="match status" value="1"/>
</dbReference>
<dbReference type="InParanoid" id="A7SW62"/>
<dbReference type="GO" id="GO:0022848">
    <property type="term" value="F:acetylcholine-gated monoatomic cation-selective channel activity"/>
    <property type="evidence" value="ECO:0007669"/>
    <property type="project" value="InterPro"/>
</dbReference>
<feature type="transmembrane region" description="Helical" evidence="14">
    <location>
        <begin position="235"/>
        <end position="253"/>
    </location>
</feature>
<dbReference type="AlphaFoldDB" id="A7SW62"/>
<evidence type="ECO:0000256" key="11">
    <source>
        <dbReference type="ARBA" id="ARBA00023286"/>
    </source>
</evidence>
<gene>
    <name evidence="17" type="ORF">NEMVEDRAFT_v1g40806</name>
</gene>
<dbReference type="STRING" id="45351.A7SW62"/>
<dbReference type="Gene3D" id="1.20.58.390">
    <property type="entry name" value="Neurotransmitter-gated ion-channel transmembrane domain"/>
    <property type="match status" value="1"/>
</dbReference>
<evidence type="ECO:0000256" key="4">
    <source>
        <dbReference type="ARBA" id="ARBA00022989"/>
    </source>
</evidence>
<keyword evidence="10" id="KW-0325">Glycoprotein</keyword>
<accession>A7SW62</accession>
<keyword evidence="8" id="KW-1015">Disulfide bond</keyword>
<keyword evidence="3 14" id="KW-0812">Transmembrane</keyword>
<evidence type="ECO:0000256" key="3">
    <source>
        <dbReference type="ARBA" id="ARBA00022692"/>
    </source>
</evidence>